<evidence type="ECO:0000256" key="2">
    <source>
        <dbReference type="ARBA" id="ARBA00022448"/>
    </source>
</evidence>
<organism evidence="8 9">
    <name type="scientific">Reichenbachiella agarivorans</name>
    <dbReference type="NCBI Taxonomy" id="2979464"/>
    <lineage>
        <taxon>Bacteria</taxon>
        <taxon>Pseudomonadati</taxon>
        <taxon>Bacteroidota</taxon>
        <taxon>Cytophagia</taxon>
        <taxon>Cytophagales</taxon>
        <taxon>Reichenbachiellaceae</taxon>
        <taxon>Reichenbachiella</taxon>
    </lineage>
</organism>
<keyword evidence="4 6" id="KW-1133">Transmembrane helix</keyword>
<accession>A0ABY6CPX6</accession>
<evidence type="ECO:0000256" key="5">
    <source>
        <dbReference type="ARBA" id="ARBA00023136"/>
    </source>
</evidence>
<feature type="transmembrane region" description="Helical" evidence="6">
    <location>
        <begin position="61"/>
        <end position="80"/>
    </location>
</feature>
<name>A0ABY6CPX6_9BACT</name>
<reference evidence="8" key="1">
    <citation type="submission" date="2022-09" db="EMBL/GenBank/DDBJ databases">
        <title>Comparative genomics and taxonomic characterization of three novel marine species of genus Reichenbachiella exhibiting antioxidant and polysaccharide degradation activities.</title>
        <authorList>
            <person name="Muhammad N."/>
            <person name="Lee Y.-J."/>
            <person name="Ko J."/>
            <person name="Kim S.-G."/>
        </authorList>
    </citation>
    <scope>NUCLEOTIDE SEQUENCE</scope>
    <source>
        <strain evidence="8">BKB1-1</strain>
    </source>
</reference>
<comment type="subcellular location">
    <subcellularLocation>
        <location evidence="1">Endomembrane system</location>
        <topology evidence="1">Multi-pass membrane protein</topology>
    </subcellularLocation>
</comment>
<feature type="transmembrane region" description="Helical" evidence="6">
    <location>
        <begin position="250"/>
        <end position="271"/>
    </location>
</feature>
<feature type="transmembrane region" description="Helical" evidence="6">
    <location>
        <begin position="92"/>
        <end position="112"/>
    </location>
</feature>
<sequence>MILDDKKTINAWCSYDWANSVYNLIVTTAIFPIYYSNATKAAFGEDGMVSFFGIQIDSSVLYSYAISFSFLIAVILYPILSGIADYRGAKKAFMRFFTYLGSIACMGLYFFDGANIELGILLAITASIGYASSVVFYNAFLPEIVSESKMDAVSAKGFSMGYIGSVLLLIVSLVLVQMPETFGFDGAGAATKFVFLMVGLWWFGFSHIALSKLEDLPTKNKINSEVLSAGFRELKKVFLSLQTRINSIRFLSSFFFYSMGVQTVMLLAPLFAANEIGMESAEMIIVILIIQLVAIGGAYLFARISIWKGNKVSIMISVIVWIAICIMAYLIQDKTAFYGLAALLGLVMGGIQSISRSTYSKLIPEDTKDTASYFSFYDVTEKLAIVIGTLTYGTILNLTGTMRNSILFMTLFFGVGLLILFFTRLKDKSA</sequence>
<feature type="domain" description="Major facilitator superfamily (MFS) profile" evidence="7">
    <location>
        <begin position="246"/>
        <end position="430"/>
    </location>
</feature>
<keyword evidence="3 6" id="KW-0812">Transmembrane</keyword>
<feature type="transmembrane region" description="Helical" evidence="6">
    <location>
        <begin position="160"/>
        <end position="178"/>
    </location>
</feature>
<evidence type="ECO:0000256" key="4">
    <source>
        <dbReference type="ARBA" id="ARBA00022989"/>
    </source>
</evidence>
<evidence type="ECO:0000313" key="8">
    <source>
        <dbReference type="EMBL" id="UXP32552.1"/>
    </source>
</evidence>
<evidence type="ECO:0000256" key="1">
    <source>
        <dbReference type="ARBA" id="ARBA00004127"/>
    </source>
</evidence>
<dbReference type="Pfam" id="PF11700">
    <property type="entry name" value="ATG22"/>
    <property type="match status" value="1"/>
</dbReference>
<keyword evidence="2" id="KW-0813">Transport</keyword>
<evidence type="ECO:0000256" key="3">
    <source>
        <dbReference type="ARBA" id="ARBA00022692"/>
    </source>
</evidence>
<proteinExistence type="predicted"/>
<dbReference type="InterPro" id="IPR036259">
    <property type="entry name" value="MFS_trans_sf"/>
</dbReference>
<dbReference type="PANTHER" id="PTHR23519">
    <property type="entry name" value="AUTOPHAGY-RELATED PROTEIN 22"/>
    <property type="match status" value="1"/>
</dbReference>
<feature type="transmembrane region" description="Helical" evidence="6">
    <location>
        <begin position="337"/>
        <end position="354"/>
    </location>
</feature>
<evidence type="ECO:0000259" key="7">
    <source>
        <dbReference type="PROSITE" id="PS50850"/>
    </source>
</evidence>
<gene>
    <name evidence="8" type="ORF">N6H18_00990</name>
</gene>
<evidence type="ECO:0000256" key="6">
    <source>
        <dbReference type="SAM" id="Phobius"/>
    </source>
</evidence>
<feature type="transmembrane region" description="Helical" evidence="6">
    <location>
        <begin position="406"/>
        <end position="425"/>
    </location>
</feature>
<evidence type="ECO:0000313" key="9">
    <source>
        <dbReference type="Proteomes" id="UP001065174"/>
    </source>
</evidence>
<feature type="transmembrane region" description="Helical" evidence="6">
    <location>
        <begin position="383"/>
        <end position="400"/>
    </location>
</feature>
<dbReference type="SUPFAM" id="SSF103473">
    <property type="entry name" value="MFS general substrate transporter"/>
    <property type="match status" value="1"/>
</dbReference>
<dbReference type="RefSeq" id="WP_262309987.1">
    <property type="nucleotide sequence ID" value="NZ_CP106679.1"/>
</dbReference>
<dbReference type="EMBL" id="CP106679">
    <property type="protein sequence ID" value="UXP32552.1"/>
    <property type="molecule type" value="Genomic_DNA"/>
</dbReference>
<dbReference type="InterPro" id="IPR024671">
    <property type="entry name" value="Atg22-like"/>
</dbReference>
<feature type="transmembrane region" description="Helical" evidence="6">
    <location>
        <begin position="283"/>
        <end position="302"/>
    </location>
</feature>
<dbReference type="Gene3D" id="1.20.1250.20">
    <property type="entry name" value="MFS general substrate transporter like domains"/>
    <property type="match status" value="1"/>
</dbReference>
<protein>
    <submittedName>
        <fullName evidence="8">MFS transporter</fullName>
    </submittedName>
</protein>
<dbReference type="PROSITE" id="PS50850">
    <property type="entry name" value="MFS"/>
    <property type="match status" value="1"/>
</dbReference>
<feature type="transmembrane region" description="Helical" evidence="6">
    <location>
        <begin position="190"/>
        <end position="210"/>
    </location>
</feature>
<dbReference type="InterPro" id="IPR020846">
    <property type="entry name" value="MFS_dom"/>
</dbReference>
<feature type="transmembrane region" description="Helical" evidence="6">
    <location>
        <begin position="314"/>
        <end position="331"/>
    </location>
</feature>
<keyword evidence="5 6" id="KW-0472">Membrane</keyword>
<dbReference type="InterPro" id="IPR050495">
    <property type="entry name" value="ATG22/LtaA_families"/>
</dbReference>
<keyword evidence="9" id="KW-1185">Reference proteome</keyword>
<feature type="transmembrane region" description="Helical" evidence="6">
    <location>
        <begin position="118"/>
        <end position="140"/>
    </location>
</feature>
<dbReference type="Proteomes" id="UP001065174">
    <property type="component" value="Chromosome"/>
</dbReference>
<dbReference type="PANTHER" id="PTHR23519:SF1">
    <property type="entry name" value="AUTOPHAGY-RELATED PROTEIN 22"/>
    <property type="match status" value="1"/>
</dbReference>